<dbReference type="EMBL" id="FQTV01000004">
    <property type="protein sequence ID" value="SHE98893.1"/>
    <property type="molecule type" value="Genomic_DNA"/>
</dbReference>
<evidence type="ECO:0000259" key="2">
    <source>
        <dbReference type="Pfam" id="PF22879"/>
    </source>
</evidence>
<dbReference type="InterPro" id="IPR055101">
    <property type="entry name" value="AIPR_N"/>
</dbReference>
<dbReference type="AlphaFoldDB" id="A0A1M4XZZ7"/>
<protein>
    <submittedName>
        <fullName evidence="3">AIPR protein</fullName>
    </submittedName>
</protein>
<gene>
    <name evidence="3" type="ORF">SAMN05444405_104172</name>
</gene>
<evidence type="ECO:0000313" key="3">
    <source>
        <dbReference type="EMBL" id="SHE98893.1"/>
    </source>
</evidence>
<name>A0A1M4XZZ7_9BACE</name>
<feature type="domain" description="Abortive phage infection protein C-terminal" evidence="1">
    <location>
        <begin position="254"/>
        <end position="574"/>
    </location>
</feature>
<keyword evidence="4" id="KW-1185">Reference proteome</keyword>
<proteinExistence type="predicted"/>
<dbReference type="Proteomes" id="UP000184509">
    <property type="component" value="Unassembled WGS sequence"/>
</dbReference>
<dbReference type="InterPro" id="IPR018891">
    <property type="entry name" value="AIPR_C"/>
</dbReference>
<reference evidence="3 4" key="1">
    <citation type="submission" date="2016-11" db="EMBL/GenBank/DDBJ databases">
        <authorList>
            <person name="Jaros S."/>
            <person name="Januszkiewicz K."/>
            <person name="Wedrychowicz H."/>
        </authorList>
    </citation>
    <scope>NUCLEOTIDE SEQUENCE [LARGE SCALE GENOMIC DNA]</scope>
    <source>
        <strain evidence="3 4">DSM 26991</strain>
    </source>
</reference>
<evidence type="ECO:0000259" key="1">
    <source>
        <dbReference type="Pfam" id="PF10592"/>
    </source>
</evidence>
<organism evidence="3 4">
    <name type="scientific">Bacteroides luti</name>
    <dbReference type="NCBI Taxonomy" id="1297750"/>
    <lineage>
        <taxon>Bacteria</taxon>
        <taxon>Pseudomonadati</taxon>
        <taxon>Bacteroidota</taxon>
        <taxon>Bacteroidia</taxon>
        <taxon>Bacteroidales</taxon>
        <taxon>Bacteroidaceae</taxon>
        <taxon>Bacteroides</taxon>
    </lineage>
</organism>
<dbReference type="RefSeq" id="WP_073399944.1">
    <property type="nucleotide sequence ID" value="NZ_FQTV01000004.1"/>
</dbReference>
<sequence>MAISDSKSNTDFELNLFIQNLYHEVQSLTYSDDEGDSKENKFTEYVMDILADAGETEGVRLCPYIKENKYENIQFKINGYALEEGYENIDIFISHYIDTNELYRVSKVDFDKLIKWSTGFVNAGLKGYLDEIEPSSEAYGLAKILSQQRKEIIRVRIYLLSNGEIPHDTPKDFRLKSLEEILVRFEVWDIERLHRLAQSKGNREPIEIDFEEMMNTSIPCLEMPVKNELYECYLAIVPGLILSTLYQNYGTRLLESNVRAFLQQTGKVNQGIRDTIRREPQMFLTYNNGLATTAQEVKTKMSDNGHLVITSIKDFQIVNGGQTTASLFHTSRKYKEADISNVFVQMKLTVIKDEEKKNETVPLISRYANSQNKVTELDLSSNNLFLQRLEELSRTTYAINTEDHSKQTIWFFERVSGQYKEALNKEPTKSKQEAFKFKFPKNQVLIKSDVAKYVNIWKQQPYHVSKGSQKNYINFLREIDKEYKNKKVNRVYWEDVVANAILFQGTDKLFGRKNKDAIGDTNIKSHTVGYALSYFHYVTENKLDLGEIWKNQMIEDDLLFELKKLIVSVYNFFTDLDVALISEAAKSEKTWNKLKEEIRNPMNMKIVEKYFISEDRYKSRYESNIDEIKEAAQYNSLQIIAEQGLRFWDGLCLYMLKQECLSSVQQNYVYTIRKKLKWDGELTPNEIEKGKQIVELLSSKGVDFDDIRKLSKLNDELSDPSIIYNRIKLIDNDTWKRVIAIGEQTGKLNDNEISVIKVAVERLKKQETIDLSRLTIVNAALDKVRKYGLSV</sequence>
<dbReference type="OrthoDB" id="9806213at2"/>
<feature type="domain" description="Abortive infection phage resistance protein N-terminal" evidence="2">
    <location>
        <begin position="42"/>
        <end position="195"/>
    </location>
</feature>
<dbReference type="STRING" id="1297750.SAMN05444405_104172"/>
<dbReference type="Pfam" id="PF10592">
    <property type="entry name" value="AIPR"/>
    <property type="match status" value="1"/>
</dbReference>
<accession>A0A1M4XZZ7</accession>
<evidence type="ECO:0000313" key="4">
    <source>
        <dbReference type="Proteomes" id="UP000184509"/>
    </source>
</evidence>
<dbReference type="Pfam" id="PF22879">
    <property type="entry name" value="AIPR_N"/>
    <property type="match status" value="1"/>
</dbReference>